<evidence type="ECO:0000259" key="4">
    <source>
        <dbReference type="Pfam" id="PF08241"/>
    </source>
</evidence>
<dbReference type="Gene3D" id="3.40.50.150">
    <property type="entry name" value="Vaccinia Virus protein VP39"/>
    <property type="match status" value="1"/>
</dbReference>
<dbReference type="GO" id="GO:0008168">
    <property type="term" value="F:methyltransferase activity"/>
    <property type="evidence" value="ECO:0007669"/>
    <property type="project" value="UniProtKB-KW"/>
</dbReference>
<reference evidence="5 6" key="1">
    <citation type="submission" date="2023-07" db="EMBL/GenBank/DDBJ databases">
        <title>Sequencing the genomes of 1000 actinobacteria strains.</title>
        <authorList>
            <person name="Klenk H.-P."/>
        </authorList>
    </citation>
    <scope>NUCLEOTIDE SEQUENCE [LARGE SCALE GENOMIC DNA]</scope>
    <source>
        <strain evidence="5 6">DSM 15539</strain>
    </source>
</reference>
<evidence type="ECO:0000313" key="5">
    <source>
        <dbReference type="EMBL" id="MDR6939197.1"/>
    </source>
</evidence>
<dbReference type="SUPFAM" id="SSF53335">
    <property type="entry name" value="S-adenosyl-L-methionine-dependent methyltransferases"/>
    <property type="match status" value="1"/>
</dbReference>
<dbReference type="Proteomes" id="UP001266099">
    <property type="component" value="Unassembled WGS sequence"/>
</dbReference>
<dbReference type="CDD" id="cd02440">
    <property type="entry name" value="AdoMet_MTases"/>
    <property type="match status" value="1"/>
</dbReference>
<evidence type="ECO:0000256" key="1">
    <source>
        <dbReference type="ARBA" id="ARBA00008361"/>
    </source>
</evidence>
<evidence type="ECO:0000256" key="2">
    <source>
        <dbReference type="ARBA" id="ARBA00022603"/>
    </source>
</evidence>
<comment type="caution">
    <text evidence="5">The sequence shown here is derived from an EMBL/GenBank/DDBJ whole genome shotgun (WGS) entry which is preliminary data.</text>
</comment>
<dbReference type="RefSeq" id="WP_309955690.1">
    <property type="nucleotide sequence ID" value="NZ_JAVDUJ010000001.1"/>
</dbReference>
<organism evidence="5 6">
    <name type="scientific">Arcanobacterium hippocoleae</name>
    <dbReference type="NCBI Taxonomy" id="149017"/>
    <lineage>
        <taxon>Bacteria</taxon>
        <taxon>Bacillati</taxon>
        <taxon>Actinomycetota</taxon>
        <taxon>Actinomycetes</taxon>
        <taxon>Actinomycetales</taxon>
        <taxon>Actinomycetaceae</taxon>
        <taxon>Arcanobacterium</taxon>
    </lineage>
</organism>
<dbReference type="GO" id="GO:0032259">
    <property type="term" value="P:methylation"/>
    <property type="evidence" value="ECO:0007669"/>
    <property type="project" value="UniProtKB-KW"/>
</dbReference>
<keyword evidence="6" id="KW-1185">Reference proteome</keyword>
<dbReference type="Pfam" id="PF08241">
    <property type="entry name" value="Methyltransf_11"/>
    <property type="match status" value="1"/>
</dbReference>
<accession>A0ABU1T1E2</accession>
<evidence type="ECO:0000313" key="6">
    <source>
        <dbReference type="Proteomes" id="UP001266099"/>
    </source>
</evidence>
<sequence length="245" mass="27809">MAKNPYELITDGAQAYLDVRPGYPDELVAALDIYQGVKVADIGAGTGKLTAQICSRTAQVWAVEPSAEMESAFFQALPDFPRSRFVSARAENTGFSRREFDIVSYGQCWHWLDAPAASREAARILRANGKIAIFCNQLNVSIPWVLQLTRIMRSGDIQKISKPPQLTRDFGKLQLNSVDWTDYLSVREVMLLGTTRASWIKSNPEDRARMQDNLRWYLCDELGYGEAEKVPLPYQTYLWLAEKKY</sequence>
<dbReference type="EMBL" id="JAVDUJ010000001">
    <property type="protein sequence ID" value="MDR6939197.1"/>
    <property type="molecule type" value="Genomic_DNA"/>
</dbReference>
<keyword evidence="2 5" id="KW-0489">Methyltransferase</keyword>
<dbReference type="InterPro" id="IPR051052">
    <property type="entry name" value="Diverse_substrate_MTase"/>
</dbReference>
<proteinExistence type="inferred from homology"/>
<dbReference type="InterPro" id="IPR013216">
    <property type="entry name" value="Methyltransf_11"/>
</dbReference>
<feature type="domain" description="Methyltransferase type 11" evidence="4">
    <location>
        <begin position="41"/>
        <end position="133"/>
    </location>
</feature>
<gene>
    <name evidence="5" type="ORF">J2S36_000740</name>
</gene>
<name>A0ABU1T1E2_9ACTO</name>
<comment type="similarity">
    <text evidence="1">Belongs to the methyltransferase superfamily.</text>
</comment>
<evidence type="ECO:0000256" key="3">
    <source>
        <dbReference type="ARBA" id="ARBA00022679"/>
    </source>
</evidence>
<keyword evidence="3" id="KW-0808">Transferase</keyword>
<dbReference type="PANTHER" id="PTHR44942">
    <property type="entry name" value="METHYLTRANSF_11 DOMAIN-CONTAINING PROTEIN"/>
    <property type="match status" value="1"/>
</dbReference>
<protein>
    <submittedName>
        <fullName evidence="5">SAM-dependent methyltransferase</fullName>
    </submittedName>
</protein>
<dbReference type="PANTHER" id="PTHR44942:SF4">
    <property type="entry name" value="METHYLTRANSFERASE TYPE 11 DOMAIN-CONTAINING PROTEIN"/>
    <property type="match status" value="1"/>
</dbReference>
<dbReference type="InterPro" id="IPR029063">
    <property type="entry name" value="SAM-dependent_MTases_sf"/>
</dbReference>